<dbReference type="EMBL" id="CAUYUJ010014398">
    <property type="protein sequence ID" value="CAK0840765.1"/>
    <property type="molecule type" value="Genomic_DNA"/>
</dbReference>
<dbReference type="InterPro" id="IPR027359">
    <property type="entry name" value="Volt_channel_dom_sf"/>
</dbReference>
<feature type="transmembrane region" description="Helical" evidence="7">
    <location>
        <begin position="214"/>
        <end position="236"/>
    </location>
</feature>
<name>A0ABN9T6Z3_9DINO</name>
<keyword evidence="5 7" id="KW-0472">Membrane</keyword>
<evidence type="ECO:0000256" key="3">
    <source>
        <dbReference type="ARBA" id="ARBA00022837"/>
    </source>
</evidence>
<gene>
    <name evidence="9" type="ORF">PCOR1329_LOCUS36117</name>
</gene>
<dbReference type="Proteomes" id="UP001189429">
    <property type="component" value="Unassembled WGS sequence"/>
</dbReference>
<dbReference type="Pfam" id="PF00520">
    <property type="entry name" value="Ion_trans"/>
    <property type="match status" value="1"/>
</dbReference>
<evidence type="ECO:0000256" key="4">
    <source>
        <dbReference type="ARBA" id="ARBA00022989"/>
    </source>
</evidence>
<dbReference type="InterPro" id="IPR018247">
    <property type="entry name" value="EF_Hand_1_Ca_BS"/>
</dbReference>
<comment type="subcellular location">
    <subcellularLocation>
        <location evidence="1">Membrane</location>
        <topology evidence="1">Multi-pass membrane protein</topology>
    </subcellularLocation>
</comment>
<feature type="domain" description="EF-hand" evidence="8">
    <location>
        <begin position="372"/>
        <end position="407"/>
    </location>
</feature>
<keyword evidence="3" id="KW-0106">Calcium</keyword>
<keyword evidence="2 7" id="KW-0812">Transmembrane</keyword>
<feature type="transmembrane region" description="Helical" evidence="7">
    <location>
        <begin position="248"/>
        <end position="269"/>
    </location>
</feature>
<comment type="caution">
    <text evidence="9">The sequence shown here is derived from an EMBL/GenBank/DDBJ whole genome shotgun (WGS) entry which is preliminary data.</text>
</comment>
<dbReference type="PROSITE" id="PS00018">
    <property type="entry name" value="EF_HAND_1"/>
    <property type="match status" value="2"/>
</dbReference>
<dbReference type="Gene3D" id="1.10.238.10">
    <property type="entry name" value="EF-hand"/>
    <property type="match status" value="1"/>
</dbReference>
<evidence type="ECO:0000256" key="5">
    <source>
        <dbReference type="ARBA" id="ARBA00023136"/>
    </source>
</evidence>
<proteinExistence type="predicted"/>
<feature type="transmembrane region" description="Helical" evidence="7">
    <location>
        <begin position="290"/>
        <end position="315"/>
    </location>
</feature>
<dbReference type="SMART" id="SM00054">
    <property type="entry name" value="EFh"/>
    <property type="match status" value="2"/>
</dbReference>
<dbReference type="PROSITE" id="PS50222">
    <property type="entry name" value="EF_HAND_2"/>
    <property type="match status" value="2"/>
</dbReference>
<feature type="region of interest" description="Disordered" evidence="6">
    <location>
        <begin position="94"/>
        <end position="139"/>
    </location>
</feature>
<dbReference type="InterPro" id="IPR011992">
    <property type="entry name" value="EF-hand-dom_pair"/>
</dbReference>
<dbReference type="InterPro" id="IPR005821">
    <property type="entry name" value="Ion_trans_dom"/>
</dbReference>
<reference evidence="9" key="1">
    <citation type="submission" date="2023-10" db="EMBL/GenBank/DDBJ databases">
        <authorList>
            <person name="Chen Y."/>
            <person name="Shah S."/>
            <person name="Dougan E. K."/>
            <person name="Thang M."/>
            <person name="Chan C."/>
        </authorList>
    </citation>
    <scope>NUCLEOTIDE SEQUENCE [LARGE SCALE GENOMIC DNA]</scope>
</reference>
<organism evidence="9 10">
    <name type="scientific">Prorocentrum cordatum</name>
    <dbReference type="NCBI Taxonomy" id="2364126"/>
    <lineage>
        <taxon>Eukaryota</taxon>
        <taxon>Sar</taxon>
        <taxon>Alveolata</taxon>
        <taxon>Dinophyceae</taxon>
        <taxon>Prorocentrales</taxon>
        <taxon>Prorocentraceae</taxon>
        <taxon>Prorocentrum</taxon>
    </lineage>
</organism>
<evidence type="ECO:0000256" key="7">
    <source>
        <dbReference type="SAM" id="Phobius"/>
    </source>
</evidence>
<evidence type="ECO:0000256" key="1">
    <source>
        <dbReference type="ARBA" id="ARBA00004141"/>
    </source>
</evidence>
<protein>
    <recommendedName>
        <fullName evidence="8">EF-hand domain-containing protein</fullName>
    </recommendedName>
</protein>
<dbReference type="Gene3D" id="1.20.120.350">
    <property type="entry name" value="Voltage-gated potassium channels. Chain C"/>
    <property type="match status" value="1"/>
</dbReference>
<dbReference type="PANTHER" id="PTHR10037:SF230">
    <property type="entry name" value="CA[2+]-CHANNEL PROTEIN ALPHA[[1]] SUBUNIT T, ISOFORM F"/>
    <property type="match status" value="1"/>
</dbReference>
<evidence type="ECO:0000313" key="9">
    <source>
        <dbReference type="EMBL" id="CAK0840765.1"/>
    </source>
</evidence>
<dbReference type="SUPFAM" id="SSF81324">
    <property type="entry name" value="Voltage-gated potassium channels"/>
    <property type="match status" value="1"/>
</dbReference>
<dbReference type="CDD" id="cd00051">
    <property type="entry name" value="EFh"/>
    <property type="match status" value="1"/>
</dbReference>
<keyword evidence="10" id="KW-1185">Reference proteome</keyword>
<keyword evidence="4 7" id="KW-1133">Transmembrane helix</keyword>
<evidence type="ECO:0000259" key="8">
    <source>
        <dbReference type="PROSITE" id="PS50222"/>
    </source>
</evidence>
<feature type="transmembrane region" description="Helical" evidence="7">
    <location>
        <begin position="335"/>
        <end position="358"/>
    </location>
</feature>
<dbReference type="SUPFAM" id="SSF47473">
    <property type="entry name" value="EF-hand"/>
    <property type="match status" value="1"/>
</dbReference>
<evidence type="ECO:0000256" key="2">
    <source>
        <dbReference type="ARBA" id="ARBA00022692"/>
    </source>
</evidence>
<dbReference type="Pfam" id="PF13499">
    <property type="entry name" value="EF-hand_7"/>
    <property type="match status" value="1"/>
</dbReference>
<accession>A0ABN9T6Z3</accession>
<dbReference type="PANTHER" id="PTHR10037">
    <property type="entry name" value="VOLTAGE-GATED CATION CHANNEL CALCIUM AND SODIUM"/>
    <property type="match status" value="1"/>
</dbReference>
<evidence type="ECO:0000256" key="6">
    <source>
        <dbReference type="SAM" id="MobiDB-lite"/>
    </source>
</evidence>
<sequence>MAALQGSASLMQGDFLDGVVEATLRGMVGQLKAEYRRELRRALAAADPQAPGLARAEAPRVPPLHMPAAEFGDDHLRSAGGLLAVDLSEPPVAESAGRCTTCPPPPSASWLSPRRGAWRESRTTSASKNTGSSNRRSRLSSVRLCDNPIRGNRCIDKWQGRLSTREQEACKSLRDEEMEHEESVFAKRAGARMTSLEAPAPDEASRCRMLSYKVVASSNFDFGMGIVIIINAFTIGMETSISRHGHRIPASLHFLEYAFVILYCIELLLRVCASGGRRALSSHWVKFDAAMVAAGILNFLLTVTSLGGGAAARAVDHVNILKVLRLCRLVKTVRVIVQFRTLWMLVQGLMYAVLPMFWTEAKKAWKSVRRKILMPKLRSIFFALDTSGDGEVDREELLNAPPDIKEAIQHIVGLDELEEVFSLMDYDGSGVIDIEEFVDGIMRSQADKPSELFVLVKQGKAILDRLQGLEPRPAVEVRADGGAPRACRSCEPLAA</sequence>
<evidence type="ECO:0000313" key="10">
    <source>
        <dbReference type="Proteomes" id="UP001189429"/>
    </source>
</evidence>
<dbReference type="InterPro" id="IPR043203">
    <property type="entry name" value="VGCC_Ca_Na"/>
</dbReference>
<feature type="domain" description="EF-hand" evidence="8">
    <location>
        <begin position="412"/>
        <end position="447"/>
    </location>
</feature>
<dbReference type="InterPro" id="IPR002048">
    <property type="entry name" value="EF_hand_dom"/>
</dbReference>